<evidence type="ECO:0000256" key="2">
    <source>
        <dbReference type="ARBA" id="ARBA00004429"/>
    </source>
</evidence>
<keyword evidence="7" id="KW-0029">Amino-acid transport</keyword>
<evidence type="ECO:0000256" key="3">
    <source>
        <dbReference type="ARBA" id="ARBA00010072"/>
    </source>
</evidence>
<accession>A0A553H3Q2</accession>
<evidence type="ECO:0000256" key="8">
    <source>
        <dbReference type="ARBA" id="ARBA00022989"/>
    </source>
</evidence>
<feature type="transmembrane region" description="Helical" evidence="10">
    <location>
        <begin position="52"/>
        <end position="70"/>
    </location>
</feature>
<dbReference type="Gene3D" id="1.10.3720.10">
    <property type="entry name" value="MetI-like"/>
    <property type="match status" value="1"/>
</dbReference>
<keyword evidence="6 10" id="KW-0812">Transmembrane</keyword>
<gene>
    <name evidence="12" type="ORF">FM069_04115</name>
</gene>
<evidence type="ECO:0000256" key="1">
    <source>
        <dbReference type="ARBA" id="ARBA00003159"/>
    </source>
</evidence>
<organism evidence="12 13">
    <name type="scientific">Pseudomonas mangiferae</name>
    <dbReference type="NCBI Taxonomy" id="2593654"/>
    <lineage>
        <taxon>Bacteria</taxon>
        <taxon>Pseudomonadati</taxon>
        <taxon>Pseudomonadota</taxon>
        <taxon>Gammaproteobacteria</taxon>
        <taxon>Pseudomonadales</taxon>
        <taxon>Pseudomonadaceae</taxon>
        <taxon>Pseudomonas</taxon>
    </lineage>
</organism>
<evidence type="ECO:0000256" key="6">
    <source>
        <dbReference type="ARBA" id="ARBA00022692"/>
    </source>
</evidence>
<dbReference type="SUPFAM" id="SSF161098">
    <property type="entry name" value="MetI-like"/>
    <property type="match status" value="1"/>
</dbReference>
<evidence type="ECO:0000256" key="4">
    <source>
        <dbReference type="ARBA" id="ARBA00022448"/>
    </source>
</evidence>
<keyword evidence="5" id="KW-1003">Cell membrane</keyword>
<dbReference type="GO" id="GO:0022857">
    <property type="term" value="F:transmembrane transporter activity"/>
    <property type="evidence" value="ECO:0007669"/>
    <property type="project" value="InterPro"/>
</dbReference>
<comment type="function">
    <text evidence="1">Part of the binding-protein-dependent transport system for glutamine; probably responsible for the translocation of the substrate across the membrane.</text>
</comment>
<dbReference type="PANTHER" id="PTHR30614">
    <property type="entry name" value="MEMBRANE COMPONENT OF AMINO ACID ABC TRANSPORTER"/>
    <property type="match status" value="1"/>
</dbReference>
<evidence type="ECO:0000313" key="13">
    <source>
        <dbReference type="Proteomes" id="UP000315235"/>
    </source>
</evidence>
<comment type="subcellular location">
    <subcellularLocation>
        <location evidence="2">Cell inner membrane</location>
        <topology evidence="2">Multi-pass membrane protein</topology>
    </subcellularLocation>
    <subcellularLocation>
        <location evidence="10">Cell membrane</location>
        <topology evidence="10">Multi-pass membrane protein</topology>
    </subcellularLocation>
</comment>
<feature type="transmembrane region" description="Helical" evidence="10">
    <location>
        <begin position="216"/>
        <end position="234"/>
    </location>
</feature>
<dbReference type="PANTHER" id="PTHR30614:SF20">
    <property type="entry name" value="GLUTAMINE TRANSPORT SYSTEM PERMEASE PROTEIN GLNP"/>
    <property type="match status" value="1"/>
</dbReference>
<keyword evidence="8 10" id="KW-1133">Transmembrane helix</keyword>
<keyword evidence="13" id="KW-1185">Reference proteome</keyword>
<reference evidence="12 13" key="1">
    <citation type="submission" date="2019-07" db="EMBL/GenBank/DDBJ databases">
        <title>Pseudomonas mangiferae sp. nov., isolated from bark of mango tree in Thailand.</title>
        <authorList>
            <person name="Srisuk N."/>
            <person name="Anurat P."/>
        </authorList>
    </citation>
    <scope>NUCLEOTIDE SEQUENCE [LARGE SCALE GENOMIC DNA]</scope>
    <source>
        <strain evidence="12 13">DMKU_BBB3-04</strain>
    </source>
</reference>
<evidence type="ECO:0000256" key="9">
    <source>
        <dbReference type="ARBA" id="ARBA00023136"/>
    </source>
</evidence>
<dbReference type="EMBL" id="VJOY01000002">
    <property type="protein sequence ID" value="TRX76382.1"/>
    <property type="molecule type" value="Genomic_DNA"/>
</dbReference>
<evidence type="ECO:0000256" key="7">
    <source>
        <dbReference type="ARBA" id="ARBA00022970"/>
    </source>
</evidence>
<feature type="domain" description="ABC transmembrane type-1" evidence="11">
    <location>
        <begin position="46"/>
        <end position="235"/>
    </location>
</feature>
<comment type="caution">
    <text evidence="12">The sequence shown here is derived from an EMBL/GenBank/DDBJ whole genome shotgun (WGS) entry which is preliminary data.</text>
</comment>
<dbReference type="Pfam" id="PF00528">
    <property type="entry name" value="BPD_transp_1"/>
    <property type="match status" value="1"/>
</dbReference>
<evidence type="ECO:0000313" key="12">
    <source>
        <dbReference type="EMBL" id="TRX76382.1"/>
    </source>
</evidence>
<dbReference type="GO" id="GO:0043190">
    <property type="term" value="C:ATP-binding cassette (ABC) transporter complex"/>
    <property type="evidence" value="ECO:0007669"/>
    <property type="project" value="InterPro"/>
</dbReference>
<evidence type="ECO:0000259" key="11">
    <source>
        <dbReference type="PROSITE" id="PS50928"/>
    </source>
</evidence>
<name>A0A553H3Q2_9PSED</name>
<sequence length="246" mass="27805">MTGQSLSLPPASKQLTYPAWRRERVSGYEWQFHIILDYWPIFVRGAWTTLKLTFASTLLGLVIGLPAGILRQSKIRWLRAPVSLYVEVIRATPALVQIVWIYYCFPILFGLQMGAETTIVIALGIHTGAYVAEIVRAGINAVDAGQFMAAKSIGMSGAKTLRRIILPQAGQKMIPPFINEFANIMKLSTLASTIAVYELLQESNNLIATVYRPLEVYTFLAVVFFCITYPWIWLSQRYEARLRRRA</sequence>
<dbReference type="AlphaFoldDB" id="A0A553H3Q2"/>
<dbReference type="InterPro" id="IPR000515">
    <property type="entry name" value="MetI-like"/>
</dbReference>
<dbReference type="InterPro" id="IPR043429">
    <property type="entry name" value="ArtM/GltK/GlnP/TcyL/YhdX-like"/>
</dbReference>
<dbReference type="GO" id="GO:0006865">
    <property type="term" value="P:amino acid transport"/>
    <property type="evidence" value="ECO:0007669"/>
    <property type="project" value="UniProtKB-KW"/>
</dbReference>
<proteinExistence type="inferred from homology"/>
<keyword evidence="4 10" id="KW-0813">Transport</keyword>
<protein>
    <submittedName>
        <fullName evidence="12">Amino acid ABC transporter permease</fullName>
    </submittedName>
</protein>
<evidence type="ECO:0000256" key="5">
    <source>
        <dbReference type="ARBA" id="ARBA00022475"/>
    </source>
</evidence>
<evidence type="ECO:0000256" key="10">
    <source>
        <dbReference type="RuleBase" id="RU363032"/>
    </source>
</evidence>
<comment type="similarity">
    <text evidence="3">Belongs to the binding-protein-dependent transport system permease family. HisMQ subfamily.</text>
</comment>
<dbReference type="Proteomes" id="UP000315235">
    <property type="component" value="Unassembled WGS sequence"/>
</dbReference>
<dbReference type="InterPro" id="IPR010065">
    <property type="entry name" value="AA_ABC_transptr_permease_3TM"/>
</dbReference>
<dbReference type="PROSITE" id="PS50928">
    <property type="entry name" value="ABC_TM1"/>
    <property type="match status" value="1"/>
</dbReference>
<dbReference type="NCBIfam" id="TIGR01726">
    <property type="entry name" value="HEQRo_perm_3TM"/>
    <property type="match status" value="1"/>
</dbReference>
<keyword evidence="9 10" id="KW-0472">Membrane</keyword>
<dbReference type="CDD" id="cd06261">
    <property type="entry name" value="TM_PBP2"/>
    <property type="match status" value="1"/>
</dbReference>
<dbReference type="InterPro" id="IPR035906">
    <property type="entry name" value="MetI-like_sf"/>
</dbReference>
<dbReference type="OrthoDB" id="9814550at2"/>